<feature type="domain" description="SsuA/THI5-like" evidence="4">
    <location>
        <begin position="67"/>
        <end position="265"/>
    </location>
</feature>
<keyword evidence="3" id="KW-0732">Signal</keyword>
<name>A0AA37THH9_9HYPH</name>
<dbReference type="RefSeq" id="WP_379011343.1">
    <property type="nucleotide sequence ID" value="NZ_JBHSWL010000001.1"/>
</dbReference>
<reference evidence="6" key="1">
    <citation type="journal article" date="2019" name="Int. J. Syst. Evol. Microbiol.">
        <title>The Global Catalogue of Microorganisms (GCM) 10K type strain sequencing project: providing services to taxonomists for standard genome sequencing and annotation.</title>
        <authorList>
            <consortium name="The Broad Institute Genomics Platform"/>
            <consortium name="The Broad Institute Genome Sequencing Center for Infectious Disease"/>
            <person name="Wu L."/>
            <person name="Ma J."/>
        </authorList>
    </citation>
    <scope>NUCLEOTIDE SEQUENCE [LARGE SCALE GENOMIC DNA]</scope>
    <source>
        <strain evidence="6">NBRC 103632</strain>
    </source>
</reference>
<evidence type="ECO:0000313" key="6">
    <source>
        <dbReference type="Proteomes" id="UP001157440"/>
    </source>
</evidence>
<sequence length="345" mass="36002">MSAAPDGPRRPATRVQEAALKRIGALLVCALLAAALPGRAQAQTVRIGYWSSGISLGFGAVLEAGQFMEKQGLTPEYVKFPDVNAPTKAMAAGAIDFAIAASAGTSLSVTANGLPLSIVLATQVADLDFVVPEDSPIRTMADLKGKKIGTSPAGSGTAAIAAAILEGNHGLKPADYQAVPGNDSRLAQFLVQKDIDAAALRTVTLALLPDVKMRRLGTFREEWKRLTRQDAPPVLGVGLMRKAWMAQNPDGPAKVVAAMRKAFEYGKADKPGVAKILMASANLNATDAAAYAALWDGIYTVSLEPADIASLKREFEVFKAVGAVQGSLPEGALVPGPYEQSKAIP</sequence>
<dbReference type="InterPro" id="IPR015168">
    <property type="entry name" value="SsuA/THI5"/>
</dbReference>
<dbReference type="AlphaFoldDB" id="A0AA37THH9"/>
<dbReference type="EMBL" id="BSPL01000005">
    <property type="protein sequence ID" value="GLS68448.1"/>
    <property type="molecule type" value="Genomic_DNA"/>
</dbReference>
<comment type="caution">
    <text evidence="5">The sequence shown here is derived from an EMBL/GenBank/DDBJ whole genome shotgun (WGS) entry which is preliminary data.</text>
</comment>
<gene>
    <name evidence="5" type="ORF">GCM10007890_04600</name>
</gene>
<evidence type="ECO:0000256" key="3">
    <source>
        <dbReference type="ARBA" id="ARBA00022729"/>
    </source>
</evidence>
<dbReference type="Proteomes" id="UP001157440">
    <property type="component" value="Unassembled WGS sequence"/>
</dbReference>
<proteinExistence type="inferred from homology"/>
<accession>A0AA37THH9</accession>
<evidence type="ECO:0000256" key="2">
    <source>
        <dbReference type="ARBA" id="ARBA00010742"/>
    </source>
</evidence>
<comment type="similarity">
    <text evidence="2">Belongs to the bacterial solute-binding protein SsuA/TauA family.</text>
</comment>
<dbReference type="GO" id="GO:0042918">
    <property type="term" value="P:alkanesulfonate transmembrane transport"/>
    <property type="evidence" value="ECO:0007669"/>
    <property type="project" value="TreeGrafter"/>
</dbReference>
<dbReference type="PANTHER" id="PTHR30024:SF47">
    <property type="entry name" value="TAURINE-BINDING PERIPLASMIC PROTEIN"/>
    <property type="match status" value="1"/>
</dbReference>
<evidence type="ECO:0000313" key="5">
    <source>
        <dbReference type="EMBL" id="GLS68448.1"/>
    </source>
</evidence>
<keyword evidence="6" id="KW-1185">Reference proteome</keyword>
<evidence type="ECO:0000256" key="1">
    <source>
        <dbReference type="ARBA" id="ARBA00004418"/>
    </source>
</evidence>
<comment type="subcellular location">
    <subcellularLocation>
        <location evidence="1">Periplasm</location>
    </subcellularLocation>
</comment>
<dbReference type="SUPFAM" id="SSF53850">
    <property type="entry name" value="Periplasmic binding protein-like II"/>
    <property type="match status" value="1"/>
</dbReference>
<evidence type="ECO:0000259" key="4">
    <source>
        <dbReference type="Pfam" id="PF09084"/>
    </source>
</evidence>
<protein>
    <recommendedName>
        <fullName evidence="4">SsuA/THI5-like domain-containing protein</fullName>
    </recommendedName>
</protein>
<dbReference type="PANTHER" id="PTHR30024">
    <property type="entry name" value="ALIPHATIC SULFONATES-BINDING PROTEIN-RELATED"/>
    <property type="match status" value="1"/>
</dbReference>
<dbReference type="Pfam" id="PF09084">
    <property type="entry name" value="NMT1"/>
    <property type="match status" value="1"/>
</dbReference>
<organism evidence="5 6">
    <name type="scientific">Methylobacterium tardum</name>
    <dbReference type="NCBI Taxonomy" id="374432"/>
    <lineage>
        <taxon>Bacteria</taxon>
        <taxon>Pseudomonadati</taxon>
        <taxon>Pseudomonadota</taxon>
        <taxon>Alphaproteobacteria</taxon>
        <taxon>Hyphomicrobiales</taxon>
        <taxon>Methylobacteriaceae</taxon>
        <taxon>Methylobacterium</taxon>
    </lineage>
</organism>
<dbReference type="GO" id="GO:0042597">
    <property type="term" value="C:periplasmic space"/>
    <property type="evidence" value="ECO:0007669"/>
    <property type="project" value="UniProtKB-SubCell"/>
</dbReference>
<dbReference type="Gene3D" id="3.40.190.10">
    <property type="entry name" value="Periplasmic binding protein-like II"/>
    <property type="match status" value="2"/>
</dbReference>